<proteinExistence type="predicted"/>
<dbReference type="PANTHER" id="PTHR31096:SF60">
    <property type="entry name" value="ACT DOMAIN-CONTAINING PROTEIN ACR12"/>
    <property type="match status" value="1"/>
</dbReference>
<accession>A0ABY8U9P0</accession>
<dbReference type="EMBL" id="CP126216">
    <property type="protein sequence ID" value="WIA18189.1"/>
    <property type="molecule type" value="Genomic_DNA"/>
</dbReference>
<reference evidence="3 4" key="1">
    <citation type="submission" date="2023-05" db="EMBL/GenBank/DDBJ databases">
        <title>A 100% complete, gapless, phased diploid assembly of the Scenedesmus obliquus UTEX 3031 genome.</title>
        <authorList>
            <person name="Biondi T.C."/>
            <person name="Hanschen E.R."/>
            <person name="Kwon T."/>
            <person name="Eng W."/>
            <person name="Kruse C.P.S."/>
            <person name="Koehler S.I."/>
            <person name="Kunde Y."/>
            <person name="Gleasner C.D."/>
            <person name="You Mak K.T."/>
            <person name="Polle J."/>
            <person name="Hovde B.T."/>
            <person name="Starkenburg S.R."/>
        </authorList>
    </citation>
    <scope>NUCLEOTIDE SEQUENCE [LARGE SCALE GENOMIC DNA]</scope>
    <source>
        <strain evidence="3 4">DOE0152z</strain>
    </source>
</reference>
<dbReference type="CDD" id="cd04873">
    <property type="entry name" value="ACT_UUR-ACR-like"/>
    <property type="match status" value="2"/>
</dbReference>
<protein>
    <recommendedName>
        <fullName evidence="2">ACT domain-containing protein</fullName>
    </recommendedName>
</protein>
<dbReference type="SUPFAM" id="SSF55021">
    <property type="entry name" value="ACT-like"/>
    <property type="match status" value="1"/>
</dbReference>
<organism evidence="3 4">
    <name type="scientific">Tetradesmus obliquus</name>
    <name type="common">Green alga</name>
    <name type="synonym">Acutodesmus obliquus</name>
    <dbReference type="NCBI Taxonomy" id="3088"/>
    <lineage>
        <taxon>Eukaryota</taxon>
        <taxon>Viridiplantae</taxon>
        <taxon>Chlorophyta</taxon>
        <taxon>core chlorophytes</taxon>
        <taxon>Chlorophyceae</taxon>
        <taxon>CS clade</taxon>
        <taxon>Sphaeropleales</taxon>
        <taxon>Scenedesmaceae</taxon>
        <taxon>Tetradesmus</taxon>
    </lineage>
</organism>
<feature type="domain" description="ACT" evidence="2">
    <location>
        <begin position="202"/>
        <end position="279"/>
    </location>
</feature>
<name>A0ABY8U9P0_TETOB</name>
<evidence type="ECO:0000313" key="4">
    <source>
        <dbReference type="Proteomes" id="UP001244341"/>
    </source>
</evidence>
<dbReference type="PROSITE" id="PS51671">
    <property type="entry name" value="ACT"/>
    <property type="match status" value="1"/>
</dbReference>
<keyword evidence="4" id="KW-1185">Reference proteome</keyword>
<dbReference type="PANTHER" id="PTHR31096">
    <property type="entry name" value="ACT DOMAIN-CONTAINING PROTEIN ACR4-RELATED"/>
    <property type="match status" value="1"/>
</dbReference>
<keyword evidence="1" id="KW-0677">Repeat</keyword>
<dbReference type="InterPro" id="IPR045865">
    <property type="entry name" value="ACT-like_dom_sf"/>
</dbReference>
<evidence type="ECO:0000313" key="3">
    <source>
        <dbReference type="EMBL" id="WIA18189.1"/>
    </source>
</evidence>
<dbReference type="Pfam" id="PF01842">
    <property type="entry name" value="ACT"/>
    <property type="match status" value="1"/>
</dbReference>
<dbReference type="Proteomes" id="UP001244341">
    <property type="component" value="Chromosome 9b"/>
</dbReference>
<sequence>MALAAKCSSKLCSSLKPCRNSGKPCVHRAPVSISRSSVHYGQRNGVRLQAANNGATATADKSATAPVPIVKIDNMSDPFATKVTVEFGDKLGELLDTVTALKNLNLNIRKAALVSPGKASTFFITDADTSEKVLKSARLEEIRMTIINNMLYYHPESSETLVAGKSFQPPSRDQTHPLGPKARAVVQTTIDVKEAPNGSCSLLAVTTRDRPGLLVDIVSVLKDINVNVVSAEIDTMGDEAKDEFFVTYHGEPLNPPMVQLVTNSLQYYLSLAEVEKEESY</sequence>
<evidence type="ECO:0000259" key="2">
    <source>
        <dbReference type="PROSITE" id="PS51671"/>
    </source>
</evidence>
<dbReference type="Gene3D" id="3.30.70.260">
    <property type="match status" value="1"/>
</dbReference>
<dbReference type="InterPro" id="IPR002912">
    <property type="entry name" value="ACT_dom"/>
</dbReference>
<gene>
    <name evidence="3" type="ORF">OEZ85_009662</name>
</gene>
<dbReference type="InterPro" id="IPR040217">
    <property type="entry name" value="ACR1-12"/>
</dbReference>
<evidence type="ECO:0000256" key="1">
    <source>
        <dbReference type="ARBA" id="ARBA00022737"/>
    </source>
</evidence>